<keyword evidence="1" id="KW-0812">Transmembrane</keyword>
<reference evidence="2" key="1">
    <citation type="submission" date="2020-04" db="EMBL/GenBank/DDBJ databases">
        <authorList>
            <person name="Zhang T."/>
        </authorList>
    </citation>
    <scope>NUCLEOTIDE SEQUENCE</scope>
    <source>
        <strain evidence="2">HKST-UBA12</strain>
    </source>
</reference>
<evidence type="ECO:0000313" key="2">
    <source>
        <dbReference type="EMBL" id="MCA9378847.1"/>
    </source>
</evidence>
<keyword evidence="1" id="KW-1133">Transmembrane helix</keyword>
<proteinExistence type="predicted"/>
<comment type="caution">
    <text evidence="2">The sequence shown here is derived from an EMBL/GenBank/DDBJ whole genome shotgun (WGS) entry which is preliminary data.</text>
</comment>
<accession>A0A955I5E6</accession>
<name>A0A955I5E6_9BACT</name>
<sequence>MSVLFSNKTMERDPKFIKGVERLIDPIEVGSMHFLHGLNKLLPLSLQNFLSKKSSEKIPYMGFVVEPYSSFLFYKVTDAEKATSLLPEGFKLIKTHIFENDTPDYYAVIGSVRAHTSAFWGSRVEFYLIAENTSTGLLSWVILDYDSNTIGQDKKYGLRGPSATGSVITIDHRGSVYVDVNNKHRGRRIAYSFNTTEGQMRPLDQRLWLEGNLSVGYGRELNGTAEDIFSLKFEPCEMEKALDIKLDEVNIEQNTWYPGLFEINPAIVVCFPYAQHFISDAPGHKSDIRTREQLEEELESINVDQIKTFSVKSLRDLVLFQNVVTVALAIALLLSLIFR</sequence>
<keyword evidence="1" id="KW-0472">Membrane</keyword>
<dbReference type="Proteomes" id="UP000760819">
    <property type="component" value="Unassembled WGS sequence"/>
</dbReference>
<evidence type="ECO:0000313" key="3">
    <source>
        <dbReference type="Proteomes" id="UP000760819"/>
    </source>
</evidence>
<organism evidence="2 3">
    <name type="scientific">Candidatus Dojkabacteria bacterium</name>
    <dbReference type="NCBI Taxonomy" id="2099670"/>
    <lineage>
        <taxon>Bacteria</taxon>
        <taxon>Candidatus Dojkabacteria</taxon>
    </lineage>
</organism>
<feature type="transmembrane region" description="Helical" evidence="1">
    <location>
        <begin position="317"/>
        <end position="338"/>
    </location>
</feature>
<dbReference type="AlphaFoldDB" id="A0A955I5E6"/>
<gene>
    <name evidence="2" type="ORF">KC640_00305</name>
</gene>
<protein>
    <submittedName>
        <fullName evidence="2">Uncharacterized protein</fullName>
    </submittedName>
</protein>
<evidence type="ECO:0000256" key="1">
    <source>
        <dbReference type="SAM" id="Phobius"/>
    </source>
</evidence>
<reference evidence="2" key="2">
    <citation type="journal article" date="2021" name="Microbiome">
        <title>Successional dynamics and alternative stable states in a saline activated sludge microbial community over 9 years.</title>
        <authorList>
            <person name="Wang Y."/>
            <person name="Ye J."/>
            <person name="Ju F."/>
            <person name="Liu L."/>
            <person name="Boyd J.A."/>
            <person name="Deng Y."/>
            <person name="Parks D.H."/>
            <person name="Jiang X."/>
            <person name="Yin X."/>
            <person name="Woodcroft B.J."/>
            <person name="Tyson G.W."/>
            <person name="Hugenholtz P."/>
            <person name="Polz M.F."/>
            <person name="Zhang T."/>
        </authorList>
    </citation>
    <scope>NUCLEOTIDE SEQUENCE</scope>
    <source>
        <strain evidence="2">HKST-UBA12</strain>
    </source>
</reference>
<dbReference type="EMBL" id="JAGQLI010000018">
    <property type="protein sequence ID" value="MCA9378847.1"/>
    <property type="molecule type" value="Genomic_DNA"/>
</dbReference>